<evidence type="ECO:0000313" key="2">
    <source>
        <dbReference type="Proteomes" id="UP001383192"/>
    </source>
</evidence>
<dbReference type="Proteomes" id="UP001383192">
    <property type="component" value="Unassembled WGS sequence"/>
</dbReference>
<name>A0AAW0C3L3_9AGAR</name>
<comment type="caution">
    <text evidence="1">The sequence shown here is derived from an EMBL/GenBank/DDBJ whole genome shotgun (WGS) entry which is preliminary data.</text>
</comment>
<keyword evidence="2" id="KW-1185">Reference proteome</keyword>
<protein>
    <recommendedName>
        <fullName evidence="3">F-box domain-containing protein</fullName>
    </recommendedName>
</protein>
<dbReference type="EMBL" id="JAYKXP010000064">
    <property type="protein sequence ID" value="KAK7032502.1"/>
    <property type="molecule type" value="Genomic_DNA"/>
</dbReference>
<evidence type="ECO:0008006" key="3">
    <source>
        <dbReference type="Google" id="ProtNLM"/>
    </source>
</evidence>
<sequence>MSKVNTLPTELILEIITQLRTKSQSDYTKALKNLRLVNWHFYSIMTPMLFTSITINIHERTSLLDYAKSLLSLTTVSGHIRRINVHCVDQSTYYKFAPALHRASSVLLGRAAYLQPLTTHKAWGRSLGTIGAHLRSLTSVSITSLRLSASLSGFWNTFRKEKIHIKELHVQYRIEPELLDYLASYSGLERLIIKDACPPGFISRWDVADQRLAVKFAKQVIPKHAQSLVALHVQGHDEGWWSFGRHNVLCYEQCAELREWGISINSEDVGSNSINLHRDVISASQSTLPGIHSTVEYMIKETITFSMKNIPLR</sequence>
<gene>
    <name evidence="1" type="ORF">VNI00_013071</name>
</gene>
<evidence type="ECO:0000313" key="1">
    <source>
        <dbReference type="EMBL" id="KAK7032502.1"/>
    </source>
</evidence>
<reference evidence="1 2" key="1">
    <citation type="submission" date="2024-01" db="EMBL/GenBank/DDBJ databases">
        <title>A draft genome for a cacao thread blight-causing isolate of Paramarasmius palmivorus.</title>
        <authorList>
            <person name="Baruah I.K."/>
            <person name="Bukari Y."/>
            <person name="Amoako-Attah I."/>
            <person name="Meinhardt L.W."/>
            <person name="Bailey B.A."/>
            <person name="Cohen S.P."/>
        </authorList>
    </citation>
    <scope>NUCLEOTIDE SEQUENCE [LARGE SCALE GENOMIC DNA]</scope>
    <source>
        <strain evidence="1 2">GH-12</strain>
    </source>
</reference>
<dbReference type="AlphaFoldDB" id="A0AAW0C3L3"/>
<accession>A0AAW0C3L3</accession>
<proteinExistence type="predicted"/>
<organism evidence="1 2">
    <name type="scientific">Paramarasmius palmivorus</name>
    <dbReference type="NCBI Taxonomy" id="297713"/>
    <lineage>
        <taxon>Eukaryota</taxon>
        <taxon>Fungi</taxon>
        <taxon>Dikarya</taxon>
        <taxon>Basidiomycota</taxon>
        <taxon>Agaricomycotina</taxon>
        <taxon>Agaricomycetes</taxon>
        <taxon>Agaricomycetidae</taxon>
        <taxon>Agaricales</taxon>
        <taxon>Marasmiineae</taxon>
        <taxon>Marasmiaceae</taxon>
        <taxon>Paramarasmius</taxon>
    </lineage>
</organism>